<proteinExistence type="predicted"/>
<organism evidence="1 2">
    <name type="scientific">Blautia wexlerae</name>
    <dbReference type="NCBI Taxonomy" id="418240"/>
    <lineage>
        <taxon>Bacteria</taxon>
        <taxon>Bacillati</taxon>
        <taxon>Bacillota</taxon>
        <taxon>Clostridia</taxon>
        <taxon>Lachnospirales</taxon>
        <taxon>Lachnospiraceae</taxon>
        <taxon>Blautia</taxon>
    </lineage>
</organism>
<sequence length="128" mass="14427">MRHPQYVRTGNLWAVTEPVTGKLAPAEQTEADIDITYNYSRYYYEATDGDIWFAHEDVSAYHADETQGPAETEYGIRGLYGSTSAESIPMLMDMIVMATNCLMGKDIVWSGGLKKRRAQCFSFLIVVQ</sequence>
<evidence type="ECO:0000313" key="2">
    <source>
        <dbReference type="Proteomes" id="UP000095431"/>
    </source>
</evidence>
<accession>A0A174CDH8</accession>
<gene>
    <name evidence="1" type="ORF">ERS852478_01850</name>
</gene>
<dbReference type="Proteomes" id="UP000095431">
    <property type="component" value="Unassembled WGS sequence"/>
</dbReference>
<dbReference type="RefSeq" id="WP_055200360.1">
    <property type="nucleotide sequence ID" value="NZ_BTHH01000012.1"/>
</dbReference>
<name>A0A174CDH8_9FIRM</name>
<reference evidence="1 2" key="1">
    <citation type="submission" date="2015-09" db="EMBL/GenBank/DDBJ databases">
        <authorList>
            <consortium name="Pathogen Informatics"/>
        </authorList>
    </citation>
    <scope>NUCLEOTIDE SEQUENCE [LARGE SCALE GENOMIC DNA]</scope>
    <source>
        <strain evidence="1 2">2789STDY5834863</strain>
    </source>
</reference>
<dbReference type="EMBL" id="CYZN01000011">
    <property type="protein sequence ID" value="CUO10319.1"/>
    <property type="molecule type" value="Genomic_DNA"/>
</dbReference>
<dbReference type="AlphaFoldDB" id="A0A174CDH8"/>
<protein>
    <submittedName>
        <fullName evidence="1">Uncharacterized protein</fullName>
    </submittedName>
</protein>
<evidence type="ECO:0000313" key="1">
    <source>
        <dbReference type="EMBL" id="CUO10319.1"/>
    </source>
</evidence>